<dbReference type="Pfam" id="PF06130">
    <property type="entry name" value="PTAC"/>
    <property type="match status" value="1"/>
</dbReference>
<keyword evidence="6" id="KW-0479">Metal-binding</keyword>
<organism evidence="12 13">
    <name type="scientific">Candidatus Komeilibacteria bacterium CG11_big_fil_rev_8_21_14_0_20_36_20</name>
    <dbReference type="NCBI Taxonomy" id="1974477"/>
    <lineage>
        <taxon>Bacteria</taxon>
        <taxon>Candidatus Komeiliibacteriota</taxon>
    </lineage>
</organism>
<comment type="similarity">
    <text evidence="2">Belongs to the PduL family.</text>
</comment>
<comment type="cofactor">
    <cofactor evidence="1">
        <name>Zn(2+)</name>
        <dbReference type="ChEBI" id="CHEBI:29105"/>
    </cofactor>
</comment>
<evidence type="ECO:0000256" key="3">
    <source>
        <dbReference type="ARBA" id="ARBA00012206"/>
    </source>
</evidence>
<comment type="caution">
    <text evidence="12">The sequence shown here is derived from an EMBL/GenBank/DDBJ whole genome shotgun (WGS) entry which is preliminary data.</text>
</comment>
<dbReference type="PANTHER" id="PTHR39453:SF1">
    <property type="entry name" value="PHOSPHATE PROPANOYLTRANSFERASE"/>
    <property type="match status" value="1"/>
</dbReference>
<sequence>MKKAIAEISARHLHISPQHLAKLFGPNFKLKKQHKLSQPGEFASKQTLEIIGLKNKLEKVRIVGPVRKKTQIELSLTDCIFLGIRPVLRLSGDVKNSPGVILKGPKGKLKIREGVIIPKRHLHLPEKQAKSWGLKNKQKIKVSFKGPRAAILKEVMVRVGDYKTRVHLDTDEANAIGIKNNATVELSF</sequence>
<dbReference type="InterPro" id="IPR008300">
    <property type="entry name" value="PTAC"/>
</dbReference>
<name>A0A2H0NE10_9BACT</name>
<evidence type="ECO:0000256" key="9">
    <source>
        <dbReference type="ARBA" id="ARBA00030044"/>
    </source>
</evidence>
<gene>
    <name evidence="12" type="ORF">COV55_04215</name>
</gene>
<dbReference type="NCBIfam" id="NF011652">
    <property type="entry name" value="PRK15070.1"/>
    <property type="match status" value="1"/>
</dbReference>
<reference evidence="12 13" key="1">
    <citation type="submission" date="2017-09" db="EMBL/GenBank/DDBJ databases">
        <title>Depth-based differentiation of microbial function through sediment-hosted aquifers and enrichment of novel symbionts in the deep terrestrial subsurface.</title>
        <authorList>
            <person name="Probst A.J."/>
            <person name="Ladd B."/>
            <person name="Jarett J.K."/>
            <person name="Geller-Mcgrath D.E."/>
            <person name="Sieber C.M."/>
            <person name="Emerson J.B."/>
            <person name="Anantharaman K."/>
            <person name="Thomas B.C."/>
            <person name="Malmstrom R."/>
            <person name="Stieglmeier M."/>
            <person name="Klingl A."/>
            <person name="Woyke T."/>
            <person name="Ryan C.M."/>
            <person name="Banfield J.F."/>
        </authorList>
    </citation>
    <scope>NUCLEOTIDE SEQUENCE [LARGE SCALE GENOMIC DNA]</scope>
    <source>
        <strain evidence="12">CG11_big_fil_rev_8_21_14_0_20_36_20</strain>
    </source>
</reference>
<keyword evidence="7" id="KW-0862">Zinc</keyword>
<evidence type="ECO:0000313" key="12">
    <source>
        <dbReference type="EMBL" id="PIR06306.1"/>
    </source>
</evidence>
<evidence type="ECO:0000256" key="6">
    <source>
        <dbReference type="ARBA" id="ARBA00022723"/>
    </source>
</evidence>
<evidence type="ECO:0000256" key="1">
    <source>
        <dbReference type="ARBA" id="ARBA00001947"/>
    </source>
</evidence>
<dbReference type="PANTHER" id="PTHR39453">
    <property type="entry name" value="PHOSPHATE PROPANOYLTRANSFERASE"/>
    <property type="match status" value="1"/>
</dbReference>
<evidence type="ECO:0000256" key="2">
    <source>
        <dbReference type="ARBA" id="ARBA00007342"/>
    </source>
</evidence>
<dbReference type="Proteomes" id="UP000230564">
    <property type="component" value="Unassembled WGS sequence"/>
</dbReference>
<evidence type="ECO:0000256" key="10">
    <source>
        <dbReference type="ARBA" id="ARBA00030939"/>
    </source>
</evidence>
<dbReference type="GO" id="GO:0016747">
    <property type="term" value="F:acyltransferase activity, transferring groups other than amino-acyl groups"/>
    <property type="evidence" value="ECO:0007669"/>
    <property type="project" value="InterPro"/>
</dbReference>
<proteinExistence type="inferred from homology"/>
<dbReference type="AlphaFoldDB" id="A0A2H0NE10"/>
<accession>A0A2H0NE10</accession>
<evidence type="ECO:0000256" key="4">
    <source>
        <dbReference type="ARBA" id="ARBA00020837"/>
    </source>
</evidence>
<evidence type="ECO:0000256" key="5">
    <source>
        <dbReference type="ARBA" id="ARBA00022679"/>
    </source>
</evidence>
<protein>
    <recommendedName>
        <fullName evidence="4">Phosphate propanoyltransferase</fullName>
        <ecNumber evidence="3">2.3.1.222</ecNumber>
    </recommendedName>
    <alternativeName>
        <fullName evidence="10">Phosphate acyltransferase PduL</fullName>
    </alternativeName>
    <alternativeName>
        <fullName evidence="9">Phosphotransacylase PduL</fullName>
    </alternativeName>
    <alternativeName>
        <fullName evidence="11">Propanediol utilization protein PduL</fullName>
    </alternativeName>
</protein>
<evidence type="ECO:0000313" key="13">
    <source>
        <dbReference type="Proteomes" id="UP000230564"/>
    </source>
</evidence>
<evidence type="ECO:0000256" key="7">
    <source>
        <dbReference type="ARBA" id="ARBA00022833"/>
    </source>
</evidence>
<evidence type="ECO:0000256" key="11">
    <source>
        <dbReference type="ARBA" id="ARBA00033077"/>
    </source>
</evidence>
<dbReference type="GO" id="GO:0046872">
    <property type="term" value="F:metal ion binding"/>
    <property type="evidence" value="ECO:0007669"/>
    <property type="project" value="UniProtKB-KW"/>
</dbReference>
<keyword evidence="8" id="KW-0012">Acyltransferase</keyword>
<dbReference type="EC" id="2.3.1.222" evidence="3"/>
<dbReference type="EMBL" id="PCWQ01000014">
    <property type="protein sequence ID" value="PIR06306.1"/>
    <property type="molecule type" value="Genomic_DNA"/>
</dbReference>
<keyword evidence="5" id="KW-0808">Transferase</keyword>
<evidence type="ECO:0000256" key="8">
    <source>
        <dbReference type="ARBA" id="ARBA00023315"/>
    </source>
</evidence>